<dbReference type="AlphaFoldDB" id="A0A941AZ28"/>
<keyword evidence="2" id="KW-1185">Reference proteome</keyword>
<organism evidence="1 2">
    <name type="scientific">Flavobacterium geliluteum</name>
    <dbReference type="NCBI Taxonomy" id="2816120"/>
    <lineage>
        <taxon>Bacteria</taxon>
        <taxon>Pseudomonadati</taxon>
        <taxon>Bacteroidota</taxon>
        <taxon>Flavobacteriia</taxon>
        <taxon>Flavobacteriales</taxon>
        <taxon>Flavobacteriaceae</taxon>
        <taxon>Flavobacterium</taxon>
    </lineage>
</organism>
<name>A0A941AZ28_9FLAO</name>
<reference evidence="1 2" key="1">
    <citation type="submission" date="2021-03" db="EMBL/GenBank/DDBJ databases">
        <title>Flavobacterium Flabelliformis Sp. Nov. And Flavobacterium Geliluteum Sp. Nov., Two Novel Multidrug Resistant Psychrophilic Species Isolated From Antarctica.</title>
        <authorList>
            <person name="Kralova S."/>
            <person name="Busse H.J."/>
            <person name="Bezdicek M."/>
            <person name="Nykrynova M."/>
            <person name="Kroupova E."/>
            <person name="Krsek D."/>
            <person name="Sedlacek I."/>
        </authorList>
    </citation>
    <scope>NUCLEOTIDE SEQUENCE [LARGE SCALE GENOMIC DNA]</scope>
    <source>
        <strain evidence="1 2">P7388</strain>
    </source>
</reference>
<dbReference type="Proteomes" id="UP000675047">
    <property type="component" value="Unassembled WGS sequence"/>
</dbReference>
<accession>A0A941AZ28</accession>
<comment type="caution">
    <text evidence="1">The sequence shown here is derived from an EMBL/GenBank/DDBJ whole genome shotgun (WGS) entry which is preliminary data.</text>
</comment>
<dbReference type="RefSeq" id="WP_210668501.1">
    <property type="nucleotide sequence ID" value="NZ_JAGFBV010000057.1"/>
</dbReference>
<sequence length="416" mass="44857">LVNDLTTGGTTKALTAEMGKLLQTNKVDKVAGERLINAAEITKLSGLANVTTTTKTILSTVLATQNVAGFVAYINALNPVLVVAANEIVKYTTSDTGRTFELNFRGRSFGVGQPAIVAADVMEVTSFLNKDINLSNYPSTRNDGQLPTNKVLSTDAAGNLKLYTIATSPAPYLNELIPDSYLPSTTGNFILKGAFFTPSMTVSITGQTVNYVTFISDNEVRANVTTGAAEGNFDVILNNGLSATFSGRMLIVLGTVYKPLTGDWTSKSNIDVAEGDYAKILTAGTVASALWTKEIDYTKNWIVSFKYTRSPFIASGENSYLYLTESVGGASKFSFRWITGNLYIYHGASQTLLGVKAFDSAKNIKIKKTGSIVALYINETVFAYTLSDFATVTSNLKIYLALLNTDIKDIRYIETA</sequence>
<gene>
    <name evidence="1" type="ORF">J3495_18845</name>
</gene>
<evidence type="ECO:0000313" key="1">
    <source>
        <dbReference type="EMBL" id="MBP4140126.1"/>
    </source>
</evidence>
<dbReference type="EMBL" id="JAGFBV010000057">
    <property type="protein sequence ID" value="MBP4140126.1"/>
    <property type="molecule type" value="Genomic_DNA"/>
</dbReference>
<proteinExistence type="predicted"/>
<evidence type="ECO:0000313" key="2">
    <source>
        <dbReference type="Proteomes" id="UP000675047"/>
    </source>
</evidence>
<protein>
    <submittedName>
        <fullName evidence="1">Uncharacterized protein</fullName>
    </submittedName>
</protein>
<feature type="non-terminal residue" evidence="1">
    <location>
        <position position="1"/>
    </location>
</feature>